<feature type="region of interest" description="Disordered" evidence="1">
    <location>
        <begin position="1"/>
        <end position="46"/>
    </location>
</feature>
<dbReference type="VEuPathDB" id="FungiDB:TAPDE_002412"/>
<dbReference type="EMBL" id="CAHR02000084">
    <property type="protein sequence ID" value="CCG82415.1"/>
    <property type="molecule type" value="Genomic_DNA"/>
</dbReference>
<protein>
    <submittedName>
        <fullName evidence="2">Uncharacterized protein</fullName>
    </submittedName>
</protein>
<dbReference type="AlphaFoldDB" id="R4X9L2"/>
<feature type="region of interest" description="Disordered" evidence="1">
    <location>
        <begin position="234"/>
        <end position="259"/>
    </location>
</feature>
<sequence>MEDDPLASPLVQNAVGRTEVDSERGLKSADDEEIQDSIGPFSASYVPEMPHANLEMLPEDTLVQDFHQPSIEVTDEDIDPLFQPSGLVSKSSLSPTHGTTNGLSPIMPNSPGRRRRSSVTGHRRKSSVRSLAGLGIAASPELRHRNSISSNPGDFEDFQDGDAGSDFGDFDDFEEGDFQDDLEEDQTGTPLEKNGASTRIDVPREFPNLQDENSVRLYVRSTVSQLLAIETNPDKFEALEDGDDAQDTGLADSDEEDESPFMLTDRAVSLWKQLTAPPPLQPPDWKRSRIRRLFLVSLGIPVDLDEILPKMTHKKLVLPSTRRHRDKKTADERRSRKKIPPPPDFEITMARQLCATTREAISAMSERDLEIHVTTLRAHTAAASGLLTYWLEQREAAQSEKDTFEQVVSNLVQYHKKQKDEQKEKTTNAAKKSRSRFSMRG</sequence>
<dbReference type="eggNOG" id="ENOG502RZVD">
    <property type="taxonomic scope" value="Eukaryota"/>
</dbReference>
<gene>
    <name evidence="2" type="ORF">TAPDE_002412</name>
</gene>
<evidence type="ECO:0000256" key="1">
    <source>
        <dbReference type="SAM" id="MobiDB-lite"/>
    </source>
</evidence>
<proteinExistence type="predicted"/>
<dbReference type="Proteomes" id="UP000013776">
    <property type="component" value="Unassembled WGS sequence"/>
</dbReference>
<name>R4X9L2_TAPDE</name>
<dbReference type="OrthoDB" id="5378975at2759"/>
<feature type="region of interest" description="Disordered" evidence="1">
    <location>
        <begin position="80"/>
        <end position="199"/>
    </location>
</feature>
<dbReference type="PANTHER" id="PTHR38698">
    <property type="entry name" value="EXPRESSED PROTEIN"/>
    <property type="match status" value="1"/>
</dbReference>
<feature type="compositionally biased region" description="Acidic residues" evidence="1">
    <location>
        <begin position="239"/>
        <end position="259"/>
    </location>
</feature>
<organism evidence="2 3">
    <name type="scientific">Taphrina deformans (strain PYCC 5710 / ATCC 11124 / CBS 356.35 / IMI 108563 / JCM 9778 / NBRC 8474)</name>
    <name type="common">Peach leaf curl fungus</name>
    <name type="synonym">Lalaria deformans</name>
    <dbReference type="NCBI Taxonomy" id="1097556"/>
    <lineage>
        <taxon>Eukaryota</taxon>
        <taxon>Fungi</taxon>
        <taxon>Dikarya</taxon>
        <taxon>Ascomycota</taxon>
        <taxon>Taphrinomycotina</taxon>
        <taxon>Taphrinomycetes</taxon>
        <taxon>Taphrinales</taxon>
        <taxon>Taphrinaceae</taxon>
        <taxon>Taphrina</taxon>
    </lineage>
</organism>
<evidence type="ECO:0000313" key="3">
    <source>
        <dbReference type="Proteomes" id="UP000013776"/>
    </source>
</evidence>
<reference evidence="2 3" key="1">
    <citation type="journal article" date="2013" name="MBio">
        <title>Genome sequencing of the plant pathogen Taphrina deformans, the causal agent of peach leaf curl.</title>
        <authorList>
            <person name="Cisse O.H."/>
            <person name="Almeida J.M.G.C.F."/>
            <person name="Fonseca A."/>
            <person name="Kumar A.A."/>
            <person name="Salojaervi J."/>
            <person name="Overmyer K."/>
            <person name="Hauser P.M."/>
            <person name="Pagni M."/>
        </authorList>
    </citation>
    <scope>NUCLEOTIDE SEQUENCE [LARGE SCALE GENOMIC DNA]</scope>
    <source>
        <strain evidence="3">PYCC 5710 / ATCC 11124 / CBS 356.35 / IMI 108563 / JCM 9778 / NBRC 8474</strain>
    </source>
</reference>
<comment type="caution">
    <text evidence="2">The sequence shown here is derived from an EMBL/GenBank/DDBJ whole genome shotgun (WGS) entry which is preliminary data.</text>
</comment>
<feature type="compositionally biased region" description="Acidic residues" evidence="1">
    <location>
        <begin position="168"/>
        <end position="186"/>
    </location>
</feature>
<feature type="compositionally biased region" description="Basic residues" evidence="1">
    <location>
        <begin position="431"/>
        <end position="441"/>
    </location>
</feature>
<evidence type="ECO:0000313" key="2">
    <source>
        <dbReference type="EMBL" id="CCG82415.1"/>
    </source>
</evidence>
<dbReference type="InterPro" id="IPR031355">
    <property type="entry name" value="YBL010C/LAA2-like"/>
</dbReference>
<dbReference type="STRING" id="1097556.R4X9L2"/>
<feature type="compositionally biased region" description="Basic residues" evidence="1">
    <location>
        <begin position="112"/>
        <end position="127"/>
    </location>
</feature>
<feature type="compositionally biased region" description="Basic and acidic residues" evidence="1">
    <location>
        <begin position="18"/>
        <end position="29"/>
    </location>
</feature>
<dbReference type="PANTHER" id="PTHR38698:SF1">
    <property type="entry name" value="FUNGAL PROTEIN"/>
    <property type="match status" value="1"/>
</dbReference>
<keyword evidence="3" id="KW-1185">Reference proteome</keyword>
<accession>R4X9L2</accession>
<feature type="region of interest" description="Disordered" evidence="1">
    <location>
        <begin position="320"/>
        <end position="344"/>
    </location>
</feature>
<feature type="compositionally biased region" description="Polar residues" evidence="1">
    <location>
        <begin position="86"/>
        <end position="103"/>
    </location>
</feature>
<feature type="region of interest" description="Disordered" evidence="1">
    <location>
        <begin position="415"/>
        <end position="441"/>
    </location>
</feature>
<dbReference type="Pfam" id="PF17104">
    <property type="entry name" value="YBL010C_LAA2"/>
    <property type="match status" value="1"/>
</dbReference>